<proteinExistence type="predicted"/>
<comment type="caution">
    <text evidence="1">The sequence shown here is derived from an EMBL/GenBank/DDBJ whole genome shotgun (WGS) entry which is preliminary data.</text>
</comment>
<reference evidence="1" key="1">
    <citation type="submission" date="2021-12" db="EMBL/GenBank/DDBJ databases">
        <title>Black yeast isolated from Biological Soil Crust.</title>
        <authorList>
            <person name="Kurbessoian T."/>
        </authorList>
    </citation>
    <scope>NUCLEOTIDE SEQUENCE</scope>
    <source>
        <strain evidence="1">CCFEE 5208</strain>
    </source>
</reference>
<dbReference type="GO" id="GO:0004497">
    <property type="term" value="F:monooxygenase activity"/>
    <property type="evidence" value="ECO:0007669"/>
    <property type="project" value="InterPro"/>
</dbReference>
<evidence type="ECO:0000313" key="2">
    <source>
        <dbReference type="Proteomes" id="UP001168146"/>
    </source>
</evidence>
<protein>
    <submittedName>
        <fullName evidence="1">Uncharacterized protein</fullName>
    </submittedName>
</protein>
<dbReference type="GO" id="GO:0005506">
    <property type="term" value="F:iron ion binding"/>
    <property type="evidence" value="ECO:0007669"/>
    <property type="project" value="InterPro"/>
</dbReference>
<dbReference type="InterPro" id="IPR036396">
    <property type="entry name" value="Cyt_P450_sf"/>
</dbReference>
<evidence type="ECO:0000313" key="1">
    <source>
        <dbReference type="EMBL" id="KAK0301490.1"/>
    </source>
</evidence>
<feature type="non-terminal residue" evidence="1">
    <location>
        <position position="51"/>
    </location>
</feature>
<dbReference type="GO" id="GO:0020037">
    <property type="term" value="F:heme binding"/>
    <property type="evidence" value="ECO:0007669"/>
    <property type="project" value="InterPro"/>
</dbReference>
<dbReference type="Proteomes" id="UP001168146">
    <property type="component" value="Unassembled WGS sequence"/>
</dbReference>
<gene>
    <name evidence="1" type="ORF">LTR82_018302</name>
</gene>
<organism evidence="1 2">
    <name type="scientific">Friedmanniomyces endolithicus</name>
    <dbReference type="NCBI Taxonomy" id="329885"/>
    <lineage>
        <taxon>Eukaryota</taxon>
        <taxon>Fungi</taxon>
        <taxon>Dikarya</taxon>
        <taxon>Ascomycota</taxon>
        <taxon>Pezizomycotina</taxon>
        <taxon>Dothideomycetes</taxon>
        <taxon>Dothideomycetidae</taxon>
        <taxon>Mycosphaerellales</taxon>
        <taxon>Teratosphaeriaceae</taxon>
        <taxon>Friedmanniomyces</taxon>
    </lineage>
</organism>
<dbReference type="AlphaFoldDB" id="A0AAN6F2J9"/>
<dbReference type="SUPFAM" id="SSF48264">
    <property type="entry name" value="Cytochrome P450"/>
    <property type="match status" value="1"/>
</dbReference>
<accession>A0AAN6F2J9</accession>
<name>A0AAN6F2J9_9PEZI</name>
<sequence length="51" mass="5733">MVAQAFTKERIESKRPEIQATVNRCLDEMIKGGCKEPVDLVEKFALPVPSE</sequence>
<dbReference type="Gene3D" id="1.10.630.10">
    <property type="entry name" value="Cytochrome P450"/>
    <property type="match status" value="1"/>
</dbReference>
<dbReference type="GO" id="GO:0016705">
    <property type="term" value="F:oxidoreductase activity, acting on paired donors, with incorporation or reduction of molecular oxygen"/>
    <property type="evidence" value="ECO:0007669"/>
    <property type="project" value="InterPro"/>
</dbReference>
<dbReference type="EMBL" id="JASUXU010000483">
    <property type="protein sequence ID" value="KAK0301490.1"/>
    <property type="molecule type" value="Genomic_DNA"/>
</dbReference>